<dbReference type="PANTHER" id="PTHR34427">
    <property type="entry name" value="DUF4283 DOMAIN PROTEIN"/>
    <property type="match status" value="1"/>
</dbReference>
<dbReference type="PANTHER" id="PTHR34427:SF5">
    <property type="entry name" value="DUF4283 DOMAIN-CONTAINING PROTEIN"/>
    <property type="match status" value="1"/>
</dbReference>
<protein>
    <recommendedName>
        <fullName evidence="4">DUF4283 domain-containing protein</fullName>
    </recommendedName>
</protein>
<evidence type="ECO:0008006" key="4">
    <source>
        <dbReference type="Google" id="ProtNLM"/>
    </source>
</evidence>
<sequence>MHISFARKLREDGLRDISIMRLAGSAFLLMFKDKESLDKTKSEYEEFLQRWFKKLSLWSEDVVSCNRQTWIACQGIPVHAWNEETFNNIASIWGELISVDENTIKPYSFSRANIQILTNNGELSLISMESSPYDFPSGMQEPRRRVDCGSLRDEEDICGMGFGMQETWAKKVNRANSASILFLDMQDLYSKSTRKYGSLLELQDKALSLKEKKRRDHAIKRNKRLGKEKTSLEASPTNSDIVRKQILTRSARNVFTLEKRCGIEFIGDENEILEDFAAAEMQEKYCIF</sequence>
<name>A0ABR2QXC1_9ROSI</name>
<accession>A0ABR2QXC1</accession>
<keyword evidence="3" id="KW-1185">Reference proteome</keyword>
<evidence type="ECO:0000313" key="3">
    <source>
        <dbReference type="Proteomes" id="UP001396334"/>
    </source>
</evidence>
<proteinExistence type="predicted"/>
<feature type="compositionally biased region" description="Basic residues" evidence="1">
    <location>
        <begin position="213"/>
        <end position="224"/>
    </location>
</feature>
<dbReference type="EMBL" id="JBBPBN010000030">
    <property type="protein sequence ID" value="KAK9005184.1"/>
    <property type="molecule type" value="Genomic_DNA"/>
</dbReference>
<gene>
    <name evidence="2" type="ORF">V6N11_042629</name>
</gene>
<evidence type="ECO:0000313" key="2">
    <source>
        <dbReference type="EMBL" id="KAK9005184.1"/>
    </source>
</evidence>
<comment type="caution">
    <text evidence="2">The sequence shown here is derived from an EMBL/GenBank/DDBJ whole genome shotgun (WGS) entry which is preliminary data.</text>
</comment>
<reference evidence="2 3" key="1">
    <citation type="journal article" date="2024" name="G3 (Bethesda)">
        <title>Genome assembly of Hibiscus sabdariffa L. provides insights into metabolisms of medicinal natural products.</title>
        <authorList>
            <person name="Kim T."/>
        </authorList>
    </citation>
    <scope>NUCLEOTIDE SEQUENCE [LARGE SCALE GENOMIC DNA]</scope>
    <source>
        <strain evidence="2">TK-2024</strain>
        <tissue evidence="2">Old leaves</tissue>
    </source>
</reference>
<organism evidence="2 3">
    <name type="scientific">Hibiscus sabdariffa</name>
    <name type="common">roselle</name>
    <dbReference type="NCBI Taxonomy" id="183260"/>
    <lineage>
        <taxon>Eukaryota</taxon>
        <taxon>Viridiplantae</taxon>
        <taxon>Streptophyta</taxon>
        <taxon>Embryophyta</taxon>
        <taxon>Tracheophyta</taxon>
        <taxon>Spermatophyta</taxon>
        <taxon>Magnoliopsida</taxon>
        <taxon>eudicotyledons</taxon>
        <taxon>Gunneridae</taxon>
        <taxon>Pentapetalae</taxon>
        <taxon>rosids</taxon>
        <taxon>malvids</taxon>
        <taxon>Malvales</taxon>
        <taxon>Malvaceae</taxon>
        <taxon>Malvoideae</taxon>
        <taxon>Hibiscus</taxon>
    </lineage>
</organism>
<evidence type="ECO:0000256" key="1">
    <source>
        <dbReference type="SAM" id="MobiDB-lite"/>
    </source>
</evidence>
<dbReference type="Proteomes" id="UP001396334">
    <property type="component" value="Unassembled WGS sequence"/>
</dbReference>
<feature type="region of interest" description="Disordered" evidence="1">
    <location>
        <begin position="213"/>
        <end position="236"/>
    </location>
</feature>